<proteinExistence type="predicted"/>
<organism evidence="1 2">
    <name type="scientific">Glossina pallidipes</name>
    <name type="common">Tsetse fly</name>
    <dbReference type="NCBI Taxonomy" id="7398"/>
    <lineage>
        <taxon>Eukaryota</taxon>
        <taxon>Metazoa</taxon>
        <taxon>Ecdysozoa</taxon>
        <taxon>Arthropoda</taxon>
        <taxon>Hexapoda</taxon>
        <taxon>Insecta</taxon>
        <taxon>Pterygota</taxon>
        <taxon>Neoptera</taxon>
        <taxon>Endopterygota</taxon>
        <taxon>Diptera</taxon>
        <taxon>Brachycera</taxon>
        <taxon>Muscomorpha</taxon>
        <taxon>Hippoboscoidea</taxon>
        <taxon>Glossinidae</taxon>
        <taxon>Glossina</taxon>
    </lineage>
</organism>
<reference evidence="1" key="2">
    <citation type="submission" date="2020-05" db="UniProtKB">
        <authorList>
            <consortium name="EnsemblMetazoa"/>
        </authorList>
    </citation>
    <scope>IDENTIFICATION</scope>
    <source>
        <strain evidence="1">IAEA</strain>
    </source>
</reference>
<name>A0A1A9ZI21_GLOPL</name>
<keyword evidence="2" id="KW-1185">Reference proteome</keyword>
<dbReference type="EnsemblMetazoa" id="GPAI015267-RA">
    <property type="protein sequence ID" value="GPAI015267-PA"/>
    <property type="gene ID" value="GPAI015267"/>
</dbReference>
<evidence type="ECO:0000313" key="2">
    <source>
        <dbReference type="Proteomes" id="UP000092445"/>
    </source>
</evidence>
<sequence length="180" mass="20159">MYSHSIVNRKCLLPFCSTPAKMIIKRTLRYVEPMFERIVVQRLAEISASELKFSTKDGIMWSYAVHIAAHAPRFGLEVKISEDADSASDSPATPKPILSQSIYRCLERGKPLDGNIFKYFMMNSVVNGFDKVAIFSIFKDYHGNSERVLAHLKNGRGGPCEGLTLPGSNVILPSWQFVSD</sequence>
<reference evidence="2" key="1">
    <citation type="submission" date="2014-03" db="EMBL/GenBank/DDBJ databases">
        <authorList>
            <person name="Aksoy S."/>
            <person name="Warren W."/>
            <person name="Wilson R.K."/>
        </authorList>
    </citation>
    <scope>NUCLEOTIDE SEQUENCE [LARGE SCALE GENOMIC DNA]</scope>
    <source>
        <strain evidence="2">IAEA</strain>
    </source>
</reference>
<accession>A0A1A9ZI21</accession>
<evidence type="ECO:0000313" key="1">
    <source>
        <dbReference type="EnsemblMetazoa" id="GPAI015267-PA"/>
    </source>
</evidence>
<dbReference type="AlphaFoldDB" id="A0A1A9ZI21"/>
<dbReference type="VEuPathDB" id="VectorBase:GPAI015267"/>
<dbReference type="Proteomes" id="UP000092445">
    <property type="component" value="Unassembled WGS sequence"/>
</dbReference>
<protein>
    <submittedName>
        <fullName evidence="1">Uncharacterized protein</fullName>
    </submittedName>
</protein>